<name>A0A2R4DA09_SALET</name>
<protein>
    <submittedName>
        <fullName evidence="1">Multiple antibiotic resistance protein MarB</fullName>
    </submittedName>
</protein>
<comment type="caution">
    <text evidence="1">The sequence shown here is derived from an EMBL/GenBank/DDBJ whole genome shotgun (WGS) entry which is preliminary data.</text>
</comment>
<dbReference type="EMBL" id="DAATGM010000003">
    <property type="protein sequence ID" value="HAE8240240.1"/>
    <property type="molecule type" value="Genomic_DNA"/>
</dbReference>
<gene>
    <name evidence="1" type="primary">marB</name>
    <name evidence="1" type="ORF">G4174_000975</name>
</gene>
<dbReference type="Pfam" id="PF13999">
    <property type="entry name" value="MarB"/>
    <property type="match status" value="1"/>
</dbReference>
<sequence length="71" mass="7647">MKMLFPALPGLLLIASGYGIAEQTLLPVAQNSRDVMLLPCVGDPPNDPHPVSVSSDKSDELGVPYYNDQHL</sequence>
<proteinExistence type="predicted"/>
<dbReference type="InterPro" id="IPR025732">
    <property type="entry name" value="MarB"/>
</dbReference>
<organism evidence="1">
    <name type="scientific">Salmonella enterica subsp. enterica serovar Concord</name>
    <dbReference type="NCBI Taxonomy" id="483687"/>
    <lineage>
        <taxon>Bacteria</taxon>
        <taxon>Pseudomonadati</taxon>
        <taxon>Pseudomonadota</taxon>
        <taxon>Gammaproteobacteria</taxon>
        <taxon>Enterobacterales</taxon>
        <taxon>Enterobacteriaceae</taxon>
        <taxon>Salmonella</taxon>
    </lineage>
</organism>
<evidence type="ECO:0000313" key="1">
    <source>
        <dbReference type="EMBL" id="HAE8240240.1"/>
    </source>
</evidence>
<dbReference type="RefSeq" id="WP_080193390.1">
    <property type="nucleotide sequence ID" value="NZ_CP028196.1"/>
</dbReference>
<reference evidence="1" key="1">
    <citation type="journal article" date="2018" name="Genome Biol.">
        <title>SKESA: strategic k-mer extension for scrupulous assemblies.</title>
        <authorList>
            <person name="Souvorov A."/>
            <person name="Agarwala R."/>
            <person name="Lipman D.J."/>
        </authorList>
    </citation>
    <scope>NUCLEOTIDE SEQUENCE</scope>
    <source>
        <strain evidence="1">BCW_2665</strain>
    </source>
</reference>
<dbReference type="NCBIfam" id="NF007508">
    <property type="entry name" value="PRK10106.1"/>
    <property type="match status" value="1"/>
</dbReference>
<accession>A0A2R4DA09</accession>
<dbReference type="AlphaFoldDB" id="A0A2R4DA09"/>
<reference evidence="1" key="2">
    <citation type="submission" date="2018-07" db="EMBL/GenBank/DDBJ databases">
        <authorList>
            <consortium name="NCBI Pathogen Detection Project"/>
        </authorList>
    </citation>
    <scope>NUCLEOTIDE SEQUENCE</scope>
    <source>
        <strain evidence="1">BCW_2665</strain>
    </source>
</reference>